<evidence type="ECO:0000313" key="2">
    <source>
        <dbReference type="EMBL" id="ABJ84264.1"/>
    </source>
</evidence>
<feature type="region of interest" description="Disordered" evidence="1">
    <location>
        <begin position="1"/>
        <end position="24"/>
    </location>
</feature>
<organism evidence="2">
    <name type="scientific">Solibacter usitatus (strain Ellin6076)</name>
    <dbReference type="NCBI Taxonomy" id="234267"/>
    <lineage>
        <taxon>Bacteria</taxon>
        <taxon>Pseudomonadati</taxon>
        <taxon>Acidobacteriota</taxon>
        <taxon>Terriglobia</taxon>
        <taxon>Bryobacterales</taxon>
        <taxon>Solibacteraceae</taxon>
        <taxon>Candidatus Solibacter</taxon>
    </lineage>
</organism>
<dbReference type="EMBL" id="CP000473">
    <property type="protein sequence ID" value="ABJ84264.1"/>
    <property type="molecule type" value="Genomic_DNA"/>
</dbReference>
<dbReference type="SUPFAM" id="SSF54427">
    <property type="entry name" value="NTF2-like"/>
    <property type="match status" value="1"/>
</dbReference>
<dbReference type="PANTHER" id="PTHR38436:SF1">
    <property type="entry name" value="ESTER CYCLASE"/>
    <property type="match status" value="1"/>
</dbReference>
<dbReference type="AlphaFoldDB" id="Q021W1"/>
<dbReference type="STRING" id="234267.Acid_3287"/>
<dbReference type="GO" id="GO:0030638">
    <property type="term" value="P:polyketide metabolic process"/>
    <property type="evidence" value="ECO:0007669"/>
    <property type="project" value="InterPro"/>
</dbReference>
<dbReference type="HOGENOM" id="CLU_1427144_0_0_0"/>
<feature type="compositionally biased region" description="Basic residues" evidence="1">
    <location>
        <begin position="1"/>
        <end position="12"/>
    </location>
</feature>
<sequence>MAGASARHRTQRAHMVNPPDPTDRRSARIAIVEQHIRLENDHDLEGVLRTFGEAAHYDDEPWGEHYTGRDGVRVFYEQLMNALPDLEIAVQRRHVAEDAILVEVVIRGTHLGGWRGLPATGRRIEFPLCGVYTFDAEDRLAGEKIYYDRGSVLRQLGVFHEPQSVLGRICILATHPITIAQALLRKLLRN</sequence>
<dbReference type="InParanoid" id="Q021W1"/>
<evidence type="ECO:0000256" key="1">
    <source>
        <dbReference type="SAM" id="MobiDB-lite"/>
    </source>
</evidence>
<evidence type="ECO:0008006" key="3">
    <source>
        <dbReference type="Google" id="ProtNLM"/>
    </source>
</evidence>
<proteinExistence type="predicted"/>
<name>Q021W1_SOLUE</name>
<dbReference type="Gene3D" id="3.10.450.50">
    <property type="match status" value="1"/>
</dbReference>
<dbReference type="KEGG" id="sus:Acid_3287"/>
<dbReference type="eggNOG" id="COG5485">
    <property type="taxonomic scope" value="Bacteria"/>
</dbReference>
<protein>
    <recommendedName>
        <fullName evidence="3">Ester cyclase</fullName>
    </recommendedName>
</protein>
<dbReference type="Pfam" id="PF07366">
    <property type="entry name" value="SnoaL"/>
    <property type="match status" value="1"/>
</dbReference>
<gene>
    <name evidence="2" type="ordered locus">Acid_3287</name>
</gene>
<reference evidence="2" key="1">
    <citation type="submission" date="2006-10" db="EMBL/GenBank/DDBJ databases">
        <title>Complete sequence of Solibacter usitatus Ellin6076.</title>
        <authorList>
            <consortium name="US DOE Joint Genome Institute"/>
            <person name="Copeland A."/>
            <person name="Lucas S."/>
            <person name="Lapidus A."/>
            <person name="Barry K."/>
            <person name="Detter J.C."/>
            <person name="Glavina del Rio T."/>
            <person name="Hammon N."/>
            <person name="Israni S."/>
            <person name="Dalin E."/>
            <person name="Tice H."/>
            <person name="Pitluck S."/>
            <person name="Thompson L.S."/>
            <person name="Brettin T."/>
            <person name="Bruce D."/>
            <person name="Han C."/>
            <person name="Tapia R."/>
            <person name="Gilna P."/>
            <person name="Schmutz J."/>
            <person name="Larimer F."/>
            <person name="Land M."/>
            <person name="Hauser L."/>
            <person name="Kyrpides N."/>
            <person name="Mikhailova N."/>
            <person name="Janssen P.H."/>
            <person name="Kuske C.R."/>
            <person name="Richardson P."/>
        </authorList>
    </citation>
    <scope>NUCLEOTIDE SEQUENCE</scope>
    <source>
        <strain evidence="2">Ellin6076</strain>
    </source>
</reference>
<dbReference type="InterPro" id="IPR032710">
    <property type="entry name" value="NTF2-like_dom_sf"/>
</dbReference>
<dbReference type="InterPro" id="IPR009959">
    <property type="entry name" value="Cyclase_SnoaL-like"/>
</dbReference>
<dbReference type="PANTHER" id="PTHR38436">
    <property type="entry name" value="POLYKETIDE CYCLASE SNOAL-LIKE DOMAIN"/>
    <property type="match status" value="1"/>
</dbReference>
<accession>Q021W1</accession>